<comment type="caution">
    <text evidence="1">The sequence shown here is derived from an EMBL/GenBank/DDBJ whole genome shotgun (WGS) entry which is preliminary data.</text>
</comment>
<dbReference type="InterPro" id="IPR047677">
    <property type="entry name" value="GDCCVxC"/>
</dbReference>
<accession>A0ABT8AFN3</accession>
<reference evidence="2" key="1">
    <citation type="journal article" date="2019" name="Int. J. Syst. Evol. Microbiol.">
        <title>The Global Catalogue of Microorganisms (GCM) 10K type strain sequencing project: providing services to taxonomists for standard genome sequencing and annotation.</title>
        <authorList>
            <consortium name="The Broad Institute Genomics Platform"/>
            <consortium name="The Broad Institute Genome Sequencing Center for Infectious Disease"/>
            <person name="Wu L."/>
            <person name="Ma J."/>
        </authorList>
    </citation>
    <scope>NUCLEOTIDE SEQUENCE [LARGE SCALE GENOMIC DNA]</scope>
    <source>
        <strain evidence="2">CECT 7131</strain>
    </source>
</reference>
<dbReference type="NCBIfam" id="NF041374">
    <property type="entry name" value="GDCCVxC"/>
    <property type="match status" value="1"/>
</dbReference>
<evidence type="ECO:0000313" key="2">
    <source>
        <dbReference type="Proteomes" id="UP001529369"/>
    </source>
</evidence>
<evidence type="ECO:0000313" key="1">
    <source>
        <dbReference type="EMBL" id="MDN3568579.1"/>
    </source>
</evidence>
<dbReference type="EMBL" id="JAUFPN010000292">
    <property type="protein sequence ID" value="MDN3568579.1"/>
    <property type="molecule type" value="Genomic_DNA"/>
</dbReference>
<organism evidence="1 2">
    <name type="scientific">Paeniroseomonas aquatica</name>
    <dbReference type="NCBI Taxonomy" id="373043"/>
    <lineage>
        <taxon>Bacteria</taxon>
        <taxon>Pseudomonadati</taxon>
        <taxon>Pseudomonadota</taxon>
        <taxon>Alphaproteobacteria</taxon>
        <taxon>Acetobacterales</taxon>
        <taxon>Acetobacteraceae</taxon>
        <taxon>Paeniroseomonas</taxon>
    </lineage>
</organism>
<dbReference type="Proteomes" id="UP001529369">
    <property type="component" value="Unassembled WGS sequence"/>
</dbReference>
<dbReference type="RefSeq" id="WP_290320688.1">
    <property type="nucleotide sequence ID" value="NZ_JAUFPN010000292.1"/>
</dbReference>
<sequence>MRGTTWPRSRLDAARLNPTITHPHCSHQHIETMPIDACQWFYDCRGCKAVL</sequence>
<protein>
    <submittedName>
        <fullName evidence="1">GDCCVxC domain-containing (Seleno)protein</fullName>
    </submittedName>
</protein>
<keyword evidence="2" id="KW-1185">Reference proteome</keyword>
<name>A0ABT8AFN3_9PROT</name>
<gene>
    <name evidence="1" type="ORF">QWZ14_29735</name>
</gene>
<proteinExistence type="predicted"/>